<dbReference type="RefSeq" id="WP_059070531.1">
    <property type="nucleotide sequence ID" value="NZ_JAOQJX010000030.1"/>
</dbReference>
<dbReference type="PROSITE" id="PS00198">
    <property type="entry name" value="4FE4S_FER_1"/>
    <property type="match status" value="1"/>
</dbReference>
<dbReference type="InterPro" id="IPR023210">
    <property type="entry name" value="NADP_OxRdtase_dom"/>
</dbReference>
<keyword evidence="2" id="KW-0408">Iron</keyword>
<protein>
    <submittedName>
        <fullName evidence="5">Aldo/keto reductase</fullName>
    </submittedName>
</protein>
<dbReference type="Pfam" id="PF00248">
    <property type="entry name" value="Aldo_ket_red"/>
    <property type="match status" value="1"/>
</dbReference>
<evidence type="ECO:0000256" key="3">
    <source>
        <dbReference type="ARBA" id="ARBA00023014"/>
    </source>
</evidence>
<dbReference type="InterPro" id="IPR053135">
    <property type="entry name" value="AKR2_Oxidoreductase"/>
</dbReference>
<evidence type="ECO:0000259" key="4">
    <source>
        <dbReference type="PROSITE" id="PS51379"/>
    </source>
</evidence>
<keyword evidence="6" id="KW-1185">Reference proteome</keyword>
<dbReference type="CDD" id="cd19096">
    <property type="entry name" value="AKR_Fe-S_oxidoreductase"/>
    <property type="match status" value="1"/>
</dbReference>
<organism evidence="5 6">
    <name type="scientific">Faecalicatena acetigenes</name>
    <dbReference type="NCBI Taxonomy" id="2981790"/>
    <lineage>
        <taxon>Bacteria</taxon>
        <taxon>Bacillati</taxon>
        <taxon>Bacillota</taxon>
        <taxon>Clostridia</taxon>
        <taxon>Lachnospirales</taxon>
        <taxon>Lachnospiraceae</taxon>
        <taxon>Faecalicatena</taxon>
    </lineage>
</organism>
<accession>A0ABT2TEI0</accession>
<evidence type="ECO:0000256" key="1">
    <source>
        <dbReference type="ARBA" id="ARBA00022723"/>
    </source>
</evidence>
<dbReference type="InterPro" id="IPR017896">
    <property type="entry name" value="4Fe4S_Fe-S-bd"/>
</dbReference>
<dbReference type="PROSITE" id="PS51379">
    <property type="entry name" value="4FE4S_FER_2"/>
    <property type="match status" value="1"/>
</dbReference>
<evidence type="ECO:0000256" key="2">
    <source>
        <dbReference type="ARBA" id="ARBA00023004"/>
    </source>
</evidence>
<dbReference type="SUPFAM" id="SSF51430">
    <property type="entry name" value="NAD(P)-linked oxidoreductase"/>
    <property type="match status" value="1"/>
</dbReference>
<gene>
    <name evidence="5" type="ORF">OCV51_13690</name>
</gene>
<dbReference type="SUPFAM" id="SSF46548">
    <property type="entry name" value="alpha-helical ferredoxin"/>
    <property type="match status" value="1"/>
</dbReference>
<proteinExistence type="predicted"/>
<dbReference type="InterPro" id="IPR036812">
    <property type="entry name" value="NAD(P)_OxRdtase_dom_sf"/>
</dbReference>
<keyword evidence="3" id="KW-0411">Iron-sulfur</keyword>
<dbReference type="InterPro" id="IPR017900">
    <property type="entry name" value="4Fe4S_Fe_S_CS"/>
</dbReference>
<reference evidence="5 6" key="1">
    <citation type="journal article" date="2021" name="ISME Commun">
        <title>Automated analysis of genomic sequences facilitates high-throughput and comprehensive description of bacteria.</title>
        <authorList>
            <person name="Hitch T.C.A."/>
        </authorList>
    </citation>
    <scope>NUCLEOTIDE SEQUENCE [LARGE SCALE GENOMIC DNA]</scope>
    <source>
        <strain evidence="5 6">H2_18</strain>
    </source>
</reference>
<feature type="domain" description="4Fe-4S ferredoxin-type" evidence="4">
    <location>
        <begin position="338"/>
        <end position="366"/>
    </location>
</feature>
<evidence type="ECO:0000313" key="6">
    <source>
        <dbReference type="Proteomes" id="UP001652394"/>
    </source>
</evidence>
<dbReference type="PANTHER" id="PTHR43312">
    <property type="entry name" value="D-THREO-ALDOSE 1-DEHYDROGENASE"/>
    <property type="match status" value="1"/>
</dbReference>
<keyword evidence="1" id="KW-0479">Metal-binding</keyword>
<dbReference type="Gene3D" id="3.20.20.100">
    <property type="entry name" value="NADP-dependent oxidoreductase domain"/>
    <property type="match status" value="1"/>
</dbReference>
<dbReference type="PANTHER" id="PTHR43312:SF2">
    <property type="entry name" value="OXIDOREDUCTASE"/>
    <property type="match status" value="1"/>
</dbReference>
<comment type="caution">
    <text evidence="5">The sequence shown here is derived from an EMBL/GenBank/DDBJ whole genome shotgun (WGS) entry which is preliminary data.</text>
</comment>
<dbReference type="EMBL" id="JAOQJX010000030">
    <property type="protein sequence ID" value="MCU6748695.1"/>
    <property type="molecule type" value="Genomic_DNA"/>
</dbReference>
<dbReference type="Pfam" id="PF13187">
    <property type="entry name" value="Fer4_9"/>
    <property type="match status" value="1"/>
</dbReference>
<dbReference type="Gene3D" id="3.30.70.20">
    <property type="match status" value="1"/>
</dbReference>
<dbReference type="Proteomes" id="UP001652394">
    <property type="component" value="Unassembled WGS sequence"/>
</dbReference>
<evidence type="ECO:0000313" key="5">
    <source>
        <dbReference type="EMBL" id="MCU6748695.1"/>
    </source>
</evidence>
<name>A0ABT2TEI0_9FIRM</name>
<sequence length="376" mass="42980">MEQYLGEKIPKLGFGLMRLPVKENAIDVEQTKAMVDRFLEEGFVYFDTAYGYQDGESERVIKKALVDRYPRERFMLATKLPAWAGAKNREEAEQMFYTSLERTGAGYFDFYLLHNLGEQRTHFFDDYDIWTFLAEKKKEGLIRHLGFSMHDKADVLDEILTAHPEMEFVQLQINYADWEDPTIESRKCYEVARKHNKPIIIMEPVKGGTLANPPKEVKEVLYQADPDASPSSWAIRFAASLDGVITVLSGMSDMEQMEDNVSYMKEFKPLTAEEQKTVEKARETFNAFPKVPCTACAYCMKGCPQHIAIYGSFQAYNIYSMYGDLTGARNKYQWNTDGHGWAKASACIECGKCEKVCPQHIAIREELKKAASVLEG</sequence>